<keyword evidence="2" id="KW-1185">Reference proteome</keyword>
<proteinExistence type="predicted"/>
<reference evidence="1" key="1">
    <citation type="submission" date="2015-03" db="EMBL/GenBank/DDBJ databases">
        <authorList>
            <person name="Xie B.-B."/>
            <person name="Rong J.-C."/>
            <person name="Qin Q.-L."/>
            <person name="Zhang Y.-Z."/>
        </authorList>
    </citation>
    <scope>NUCLEOTIDE SEQUENCE</scope>
    <source>
        <strain evidence="1">DSM 14585</strain>
    </source>
</reference>
<evidence type="ECO:0000313" key="2">
    <source>
        <dbReference type="Proteomes" id="UP000217277"/>
    </source>
</evidence>
<dbReference type="EMBL" id="CP011011">
    <property type="protein sequence ID" value="ATC82100.1"/>
    <property type="molecule type" value="Genomic_DNA"/>
</dbReference>
<protein>
    <submittedName>
        <fullName evidence="1">Uncharacterized protein</fullName>
    </submittedName>
</protein>
<accession>A0ACA8DVL2</accession>
<name>A0ACA8DVL2_9GAMM</name>
<evidence type="ECO:0000313" key="1">
    <source>
        <dbReference type="EMBL" id="ATC82100.1"/>
    </source>
</evidence>
<sequence>MANNLALTWGCVLSHMNFPMLSIIHIFSVRFMHQRNRITNK</sequence>
<gene>
    <name evidence="1" type="ORF">PAGA_a1730</name>
</gene>
<dbReference type="Proteomes" id="UP000217277">
    <property type="component" value="Chromosome I"/>
</dbReference>
<organism evidence="1 2">
    <name type="scientific">Pseudoalteromonas agarivorans DSM 14585</name>
    <dbReference type="NCBI Taxonomy" id="1312369"/>
    <lineage>
        <taxon>Bacteria</taxon>
        <taxon>Pseudomonadati</taxon>
        <taxon>Pseudomonadota</taxon>
        <taxon>Gammaproteobacteria</taxon>
        <taxon>Alteromonadales</taxon>
        <taxon>Pseudoalteromonadaceae</taxon>
        <taxon>Pseudoalteromonas</taxon>
    </lineage>
</organism>